<dbReference type="EMBL" id="MU154588">
    <property type="protein sequence ID" value="KAF9493283.1"/>
    <property type="molecule type" value="Genomic_DNA"/>
</dbReference>
<accession>A0A9P6DEJ0</accession>
<organism evidence="2 3">
    <name type="scientific">Pleurotus eryngii</name>
    <name type="common">Boletus of the steppes</name>
    <dbReference type="NCBI Taxonomy" id="5323"/>
    <lineage>
        <taxon>Eukaryota</taxon>
        <taxon>Fungi</taxon>
        <taxon>Dikarya</taxon>
        <taxon>Basidiomycota</taxon>
        <taxon>Agaricomycotina</taxon>
        <taxon>Agaricomycetes</taxon>
        <taxon>Agaricomycetidae</taxon>
        <taxon>Agaricales</taxon>
        <taxon>Pleurotineae</taxon>
        <taxon>Pleurotaceae</taxon>
        <taxon>Pleurotus</taxon>
    </lineage>
</organism>
<evidence type="ECO:0000313" key="3">
    <source>
        <dbReference type="Proteomes" id="UP000807025"/>
    </source>
</evidence>
<dbReference type="Proteomes" id="UP000807025">
    <property type="component" value="Unassembled WGS sequence"/>
</dbReference>
<dbReference type="OrthoDB" id="3213671at2759"/>
<gene>
    <name evidence="2" type="ORF">BDN71DRAFT_1368493</name>
</gene>
<name>A0A9P6DEJ0_PLEER</name>
<keyword evidence="3" id="KW-1185">Reference proteome</keyword>
<comment type="caution">
    <text evidence="2">The sequence shown here is derived from an EMBL/GenBank/DDBJ whole genome shotgun (WGS) entry which is preliminary data.</text>
</comment>
<feature type="non-terminal residue" evidence="2">
    <location>
        <position position="58"/>
    </location>
</feature>
<evidence type="ECO:0000313" key="2">
    <source>
        <dbReference type="EMBL" id="KAF9493283.1"/>
    </source>
</evidence>
<proteinExistence type="predicted"/>
<reference evidence="2" key="1">
    <citation type="submission" date="2020-11" db="EMBL/GenBank/DDBJ databases">
        <authorList>
            <consortium name="DOE Joint Genome Institute"/>
            <person name="Ahrendt S."/>
            <person name="Riley R."/>
            <person name="Andreopoulos W."/>
            <person name="Labutti K."/>
            <person name="Pangilinan J."/>
            <person name="Ruiz-Duenas F.J."/>
            <person name="Barrasa J.M."/>
            <person name="Sanchez-Garcia M."/>
            <person name="Camarero S."/>
            <person name="Miyauchi S."/>
            <person name="Serrano A."/>
            <person name="Linde D."/>
            <person name="Babiker R."/>
            <person name="Drula E."/>
            <person name="Ayuso-Fernandez I."/>
            <person name="Pacheco R."/>
            <person name="Padilla G."/>
            <person name="Ferreira P."/>
            <person name="Barriuso J."/>
            <person name="Kellner H."/>
            <person name="Castanera R."/>
            <person name="Alfaro M."/>
            <person name="Ramirez L."/>
            <person name="Pisabarro A.G."/>
            <person name="Kuo A."/>
            <person name="Tritt A."/>
            <person name="Lipzen A."/>
            <person name="He G."/>
            <person name="Yan M."/>
            <person name="Ng V."/>
            <person name="Cullen D."/>
            <person name="Martin F."/>
            <person name="Rosso M.-N."/>
            <person name="Henrissat B."/>
            <person name="Hibbett D."/>
            <person name="Martinez A.T."/>
            <person name="Grigoriev I.V."/>
        </authorList>
    </citation>
    <scope>NUCLEOTIDE SEQUENCE</scope>
    <source>
        <strain evidence="2">ATCC 90797</strain>
    </source>
</reference>
<dbReference type="AlphaFoldDB" id="A0A9P6DEJ0"/>
<protein>
    <submittedName>
        <fullName evidence="2">Uncharacterized protein</fullName>
    </submittedName>
</protein>
<feature type="region of interest" description="Disordered" evidence="1">
    <location>
        <begin position="37"/>
        <end position="58"/>
    </location>
</feature>
<sequence>MANLNHFGKSGSDWTLNNLNSYHISLNQLDPLAHDSQNLPQASVDPELLTNIDATSMQ</sequence>
<evidence type="ECO:0000256" key="1">
    <source>
        <dbReference type="SAM" id="MobiDB-lite"/>
    </source>
</evidence>